<feature type="signal peptide" evidence="2">
    <location>
        <begin position="1"/>
        <end position="19"/>
    </location>
</feature>
<feature type="chain" id="PRO_5005188050" description="Apple domain-containing protein" evidence="2">
    <location>
        <begin position="20"/>
        <end position="370"/>
    </location>
</feature>
<accession>A0A0G4EYY1</accession>
<dbReference type="AlphaFoldDB" id="A0A0G4EYY1"/>
<dbReference type="Proteomes" id="UP000041254">
    <property type="component" value="Unassembled WGS sequence"/>
</dbReference>
<keyword evidence="2" id="KW-0732">Signal</keyword>
<dbReference type="VEuPathDB" id="CryptoDB:Vbra_8599"/>
<evidence type="ECO:0000313" key="4">
    <source>
        <dbReference type="Proteomes" id="UP000041254"/>
    </source>
</evidence>
<proteinExistence type="predicted"/>
<evidence type="ECO:0000256" key="1">
    <source>
        <dbReference type="SAM" id="MobiDB-lite"/>
    </source>
</evidence>
<sequence length="370" mass="40675">MMRRGVALLLVAAAGLTLATDDFMNKQKQPQQQQQAGEGQQVDQRRLQEINASRAVEERKNRTAMYKFMQNTMPLEDRKKTLGLIMTDSALRTPQEKVTDLLDPINLAPTDVKFLEDFYALIDGTYKDDELIFGLLPKGFFKGLPGFVLGLPAALVDAIPVLEAIENPPYPGFITISTEEQCLTEKEGTTELVGYDLKLNECFLKCQLRSGCTGITYEQTDEDGVAIEQCYVHTSKVTGSDPVTCFERIFFDGDTETGFNETFVETGQGKCRLSDGTDSSAPKPPKFIEESVEVEDIIACAELCVEAGENCQGIEFLGEVELDEDENASSGAGRCILQSHGPPSRFAVPQCYVNLPTGLFGLGKLGLDYV</sequence>
<reference evidence="3 4" key="1">
    <citation type="submission" date="2014-11" db="EMBL/GenBank/DDBJ databases">
        <authorList>
            <person name="Zhu J."/>
            <person name="Qi W."/>
            <person name="Song R."/>
        </authorList>
    </citation>
    <scope>NUCLEOTIDE SEQUENCE [LARGE SCALE GENOMIC DNA]</scope>
</reference>
<dbReference type="EMBL" id="CDMY01000347">
    <property type="protein sequence ID" value="CEM04166.1"/>
    <property type="molecule type" value="Genomic_DNA"/>
</dbReference>
<dbReference type="InParanoid" id="A0A0G4EYY1"/>
<keyword evidence="4" id="KW-1185">Reference proteome</keyword>
<feature type="compositionally biased region" description="Low complexity" evidence="1">
    <location>
        <begin position="27"/>
        <end position="42"/>
    </location>
</feature>
<name>A0A0G4EYY1_VITBC</name>
<protein>
    <recommendedName>
        <fullName evidence="5">Apple domain-containing protein</fullName>
    </recommendedName>
</protein>
<evidence type="ECO:0008006" key="5">
    <source>
        <dbReference type="Google" id="ProtNLM"/>
    </source>
</evidence>
<evidence type="ECO:0000256" key="2">
    <source>
        <dbReference type="SAM" id="SignalP"/>
    </source>
</evidence>
<gene>
    <name evidence="3" type="ORF">Vbra_8599</name>
</gene>
<evidence type="ECO:0000313" key="3">
    <source>
        <dbReference type="EMBL" id="CEM04166.1"/>
    </source>
</evidence>
<organism evidence="3 4">
    <name type="scientific">Vitrella brassicaformis (strain CCMP3155)</name>
    <dbReference type="NCBI Taxonomy" id="1169540"/>
    <lineage>
        <taxon>Eukaryota</taxon>
        <taxon>Sar</taxon>
        <taxon>Alveolata</taxon>
        <taxon>Colpodellida</taxon>
        <taxon>Vitrellaceae</taxon>
        <taxon>Vitrella</taxon>
    </lineage>
</organism>
<feature type="region of interest" description="Disordered" evidence="1">
    <location>
        <begin position="25"/>
        <end position="44"/>
    </location>
</feature>